<evidence type="ECO:0000313" key="3">
    <source>
        <dbReference type="Proteomes" id="UP001165121"/>
    </source>
</evidence>
<feature type="compositionally biased region" description="Polar residues" evidence="1">
    <location>
        <begin position="254"/>
        <end position="270"/>
    </location>
</feature>
<evidence type="ECO:0000256" key="1">
    <source>
        <dbReference type="SAM" id="MobiDB-lite"/>
    </source>
</evidence>
<dbReference type="EMBL" id="BSXT01001514">
    <property type="protein sequence ID" value="GMF43154.1"/>
    <property type="molecule type" value="Genomic_DNA"/>
</dbReference>
<organism evidence="2 3">
    <name type="scientific">Phytophthora fragariaefolia</name>
    <dbReference type="NCBI Taxonomy" id="1490495"/>
    <lineage>
        <taxon>Eukaryota</taxon>
        <taxon>Sar</taxon>
        <taxon>Stramenopiles</taxon>
        <taxon>Oomycota</taxon>
        <taxon>Peronosporomycetes</taxon>
        <taxon>Peronosporales</taxon>
        <taxon>Peronosporaceae</taxon>
        <taxon>Phytophthora</taxon>
    </lineage>
</organism>
<comment type="caution">
    <text evidence="2">The sequence shown here is derived from an EMBL/GenBank/DDBJ whole genome shotgun (WGS) entry which is preliminary data.</text>
</comment>
<feature type="region of interest" description="Disordered" evidence="1">
    <location>
        <begin position="251"/>
        <end position="289"/>
    </location>
</feature>
<accession>A0A9W6XQF8</accession>
<dbReference type="Proteomes" id="UP001165121">
    <property type="component" value="Unassembled WGS sequence"/>
</dbReference>
<protein>
    <submittedName>
        <fullName evidence="2">Unnamed protein product</fullName>
    </submittedName>
</protein>
<feature type="region of interest" description="Disordered" evidence="1">
    <location>
        <begin position="1"/>
        <end position="118"/>
    </location>
</feature>
<name>A0A9W6XQF8_9STRA</name>
<dbReference type="AlphaFoldDB" id="A0A9W6XQF8"/>
<gene>
    <name evidence="2" type="ORF">Pfra01_001446900</name>
</gene>
<dbReference type="OrthoDB" id="124714at2759"/>
<evidence type="ECO:0000313" key="2">
    <source>
        <dbReference type="EMBL" id="GMF43154.1"/>
    </source>
</evidence>
<feature type="compositionally biased region" description="Low complexity" evidence="1">
    <location>
        <begin position="12"/>
        <end position="30"/>
    </location>
</feature>
<reference evidence="2" key="1">
    <citation type="submission" date="2023-04" db="EMBL/GenBank/DDBJ databases">
        <title>Phytophthora fragariaefolia NBRC 109709.</title>
        <authorList>
            <person name="Ichikawa N."/>
            <person name="Sato H."/>
            <person name="Tonouchi N."/>
        </authorList>
    </citation>
    <scope>NUCLEOTIDE SEQUENCE</scope>
    <source>
        <strain evidence="2">NBRC 109709</strain>
    </source>
</reference>
<keyword evidence="3" id="KW-1185">Reference proteome</keyword>
<feature type="compositionally biased region" description="Pro residues" evidence="1">
    <location>
        <begin position="1"/>
        <end position="11"/>
    </location>
</feature>
<feature type="compositionally biased region" description="Basic and acidic residues" evidence="1">
    <location>
        <begin position="95"/>
        <end position="118"/>
    </location>
</feature>
<sequence>MPTPTLNPGPSPVSSLERSFSSSSLRVSPSKVASPGRMPQKSFGRLPARVAAAPVSPTRPPPIETHTDDLYSVAHDSDDSDIEHEARQEIPTVIPRKDDGADHDRENANHDQEKAKLQAEIEALQQELRDLRDASSKRDNARLKEQLKEASVREAAQEEQLGIRDDQLTLCRQELRELQMHQLKLENAAPARPAVDESGSSGLGRERELLKLVVRLVGSSNVRTVLRENPNATPTQLHDALVRRCTQYRHLSPSMRSTSPPKSAGTTQAESLHELLFGARSPRPPSPYK</sequence>
<proteinExistence type="predicted"/>